<organism evidence="8 9">
    <name type="scientific">Candidatus Uhrbacteria bacterium RIFCSPLOWO2_01_FULL_47_24</name>
    <dbReference type="NCBI Taxonomy" id="1802401"/>
    <lineage>
        <taxon>Bacteria</taxon>
        <taxon>Candidatus Uhriibacteriota</taxon>
    </lineage>
</organism>
<evidence type="ECO:0000256" key="1">
    <source>
        <dbReference type="ARBA" id="ARBA00022730"/>
    </source>
</evidence>
<dbReference type="HAMAP" id="MF_00500">
    <property type="entry name" value="Ribosomal_bS20"/>
    <property type="match status" value="1"/>
</dbReference>
<dbReference type="NCBIfam" id="TIGR00029">
    <property type="entry name" value="S20"/>
    <property type="match status" value="1"/>
</dbReference>
<evidence type="ECO:0000256" key="7">
    <source>
        <dbReference type="SAM" id="MobiDB-lite"/>
    </source>
</evidence>
<keyword evidence="3 6" id="KW-0689">Ribosomal protein</keyword>
<evidence type="ECO:0000256" key="2">
    <source>
        <dbReference type="ARBA" id="ARBA00022884"/>
    </source>
</evidence>
<gene>
    <name evidence="6" type="primary">rpsT</name>
    <name evidence="8" type="ORF">A3B21_05375</name>
</gene>
<dbReference type="Proteomes" id="UP000176897">
    <property type="component" value="Unassembled WGS sequence"/>
</dbReference>
<dbReference type="GO" id="GO:0006412">
    <property type="term" value="P:translation"/>
    <property type="evidence" value="ECO:0007669"/>
    <property type="project" value="UniProtKB-UniRule"/>
</dbReference>
<dbReference type="Pfam" id="PF01649">
    <property type="entry name" value="Ribosomal_S20p"/>
    <property type="match status" value="1"/>
</dbReference>
<dbReference type="GO" id="GO:0005840">
    <property type="term" value="C:ribosome"/>
    <property type="evidence" value="ECO:0007669"/>
    <property type="project" value="UniProtKB-KW"/>
</dbReference>
<accession>A0A1F7UUZ6</accession>
<dbReference type="InterPro" id="IPR002583">
    <property type="entry name" value="Ribosomal_bS20"/>
</dbReference>
<evidence type="ECO:0000256" key="3">
    <source>
        <dbReference type="ARBA" id="ARBA00022980"/>
    </source>
</evidence>
<comment type="function">
    <text evidence="6">Binds directly to 16S ribosomal RNA.</text>
</comment>
<dbReference type="InterPro" id="IPR036510">
    <property type="entry name" value="Ribosomal_bS20_sf"/>
</dbReference>
<dbReference type="AlphaFoldDB" id="A0A1F7UUZ6"/>
<dbReference type="GO" id="GO:0019843">
    <property type="term" value="F:rRNA binding"/>
    <property type="evidence" value="ECO:0007669"/>
    <property type="project" value="UniProtKB-UniRule"/>
</dbReference>
<evidence type="ECO:0000256" key="4">
    <source>
        <dbReference type="ARBA" id="ARBA00023274"/>
    </source>
</evidence>
<keyword evidence="1 6" id="KW-0699">rRNA-binding</keyword>
<dbReference type="STRING" id="1802401.A3B21_05375"/>
<evidence type="ECO:0000256" key="5">
    <source>
        <dbReference type="ARBA" id="ARBA00035136"/>
    </source>
</evidence>
<evidence type="ECO:0000256" key="6">
    <source>
        <dbReference type="HAMAP-Rule" id="MF_00500"/>
    </source>
</evidence>
<dbReference type="GO" id="GO:1990904">
    <property type="term" value="C:ribonucleoprotein complex"/>
    <property type="evidence" value="ECO:0007669"/>
    <property type="project" value="UniProtKB-KW"/>
</dbReference>
<feature type="compositionally biased region" description="Basic residues" evidence="7">
    <location>
        <begin position="12"/>
        <end position="22"/>
    </location>
</feature>
<evidence type="ECO:0000313" key="9">
    <source>
        <dbReference type="Proteomes" id="UP000176897"/>
    </source>
</evidence>
<evidence type="ECO:0000313" key="8">
    <source>
        <dbReference type="EMBL" id="OGL82110.1"/>
    </source>
</evidence>
<feature type="compositionally biased region" description="Basic and acidic residues" evidence="7">
    <location>
        <begin position="1"/>
        <end position="11"/>
    </location>
</feature>
<keyword evidence="2 6" id="KW-0694">RNA-binding</keyword>
<dbReference type="EMBL" id="MGEJ01000001">
    <property type="protein sequence ID" value="OGL82110.1"/>
    <property type="molecule type" value="Genomic_DNA"/>
</dbReference>
<comment type="similarity">
    <text evidence="6">Belongs to the bacterial ribosomal protein bS20 family.</text>
</comment>
<name>A0A1F7UUZ6_9BACT</name>
<proteinExistence type="inferred from homology"/>
<sequence>MAHTHAAEKAQRQTKKRTARNRQVKERIKDASKALGKLVAEKKSAEAKPALSKFYKLLDKSAKQHVIHKNKANRLKSAWMQRVNAIK</sequence>
<feature type="region of interest" description="Disordered" evidence="7">
    <location>
        <begin position="1"/>
        <end position="26"/>
    </location>
</feature>
<keyword evidence="4 6" id="KW-0687">Ribonucleoprotein</keyword>
<dbReference type="Gene3D" id="1.20.58.110">
    <property type="entry name" value="Ribosomal protein S20"/>
    <property type="match status" value="1"/>
</dbReference>
<comment type="caution">
    <text evidence="8">The sequence shown here is derived from an EMBL/GenBank/DDBJ whole genome shotgun (WGS) entry which is preliminary data.</text>
</comment>
<dbReference type="SUPFAM" id="SSF46992">
    <property type="entry name" value="Ribosomal protein S20"/>
    <property type="match status" value="1"/>
</dbReference>
<reference evidence="8 9" key="1">
    <citation type="journal article" date="2016" name="Nat. Commun.">
        <title>Thousands of microbial genomes shed light on interconnected biogeochemical processes in an aquifer system.</title>
        <authorList>
            <person name="Anantharaman K."/>
            <person name="Brown C.T."/>
            <person name="Hug L.A."/>
            <person name="Sharon I."/>
            <person name="Castelle C.J."/>
            <person name="Probst A.J."/>
            <person name="Thomas B.C."/>
            <person name="Singh A."/>
            <person name="Wilkins M.J."/>
            <person name="Karaoz U."/>
            <person name="Brodie E.L."/>
            <person name="Williams K.H."/>
            <person name="Hubbard S.S."/>
            <person name="Banfield J.F."/>
        </authorList>
    </citation>
    <scope>NUCLEOTIDE SEQUENCE [LARGE SCALE GENOMIC DNA]</scope>
</reference>
<protein>
    <recommendedName>
        <fullName evidence="5 6">Small ribosomal subunit protein bS20</fullName>
    </recommendedName>
</protein>
<dbReference type="GO" id="GO:0003735">
    <property type="term" value="F:structural constituent of ribosome"/>
    <property type="evidence" value="ECO:0007669"/>
    <property type="project" value="InterPro"/>
</dbReference>